<dbReference type="EMBL" id="CAIZ01000166">
    <property type="protein sequence ID" value="CCH71386.1"/>
    <property type="molecule type" value="Genomic_DNA"/>
</dbReference>
<feature type="binding site" evidence="5">
    <location>
        <position position="221"/>
    </location>
    <ligand>
        <name>Zn(2+)</name>
        <dbReference type="ChEBI" id="CHEBI:29105"/>
    </ligand>
</feature>
<dbReference type="InterPro" id="IPR036589">
    <property type="entry name" value="HCY_dom_sf"/>
</dbReference>
<keyword evidence="8" id="KW-1185">Reference proteome</keyword>
<sequence>MTDAFPTSAVLDGGLATQLEAMGHDLSSSLWSASVLRIDPAAITAAHRSFFDAGAQVATTATYQLTPDSLSRAGMPRADFAPLLTLAVAAARQARDEHGSGWVVGSVGPYGASRADGSEYTGAYDLPRGEEGQAILRAHHRERLVALIEAGVDALAVETLPTARELEAVVAELNSMGATTPTWFSFTPAPGGRTTRTGEPLADLAALAAAHPATLAVGVNCCPPEDVATALTELDPAAYELTGVAYPNSGETWDAVARQWRGEAQWDEGGVSDWRRAGATLIGGCCRVFPDQIARLPH</sequence>
<evidence type="ECO:0000256" key="3">
    <source>
        <dbReference type="ARBA" id="ARBA00022723"/>
    </source>
</evidence>
<dbReference type="GO" id="GO:0033528">
    <property type="term" value="P:S-methylmethionine cycle"/>
    <property type="evidence" value="ECO:0007669"/>
    <property type="project" value="TreeGrafter"/>
</dbReference>
<proteinExistence type="predicted"/>
<name>N0E5J8_9MICO</name>
<keyword evidence="1 5" id="KW-0489">Methyltransferase</keyword>
<dbReference type="InterPro" id="IPR051486">
    <property type="entry name" value="Hcy_S-methyltransferase"/>
</dbReference>
<feature type="binding site" evidence="5">
    <location>
        <position position="285"/>
    </location>
    <ligand>
        <name>Zn(2+)</name>
        <dbReference type="ChEBI" id="CHEBI:29105"/>
    </ligand>
</feature>
<keyword evidence="4 5" id="KW-0862">Zinc</keyword>
<dbReference type="Proteomes" id="UP000013167">
    <property type="component" value="Unassembled WGS sequence"/>
</dbReference>
<comment type="caution">
    <text evidence="7">The sequence shown here is derived from an EMBL/GenBank/DDBJ whole genome shotgun (WGS) entry which is preliminary data.</text>
</comment>
<dbReference type="Pfam" id="PF02574">
    <property type="entry name" value="S-methyl_trans"/>
    <property type="match status" value="1"/>
</dbReference>
<dbReference type="EC" id="2.1.1.10" evidence="7"/>
<dbReference type="GO" id="GO:0009086">
    <property type="term" value="P:methionine biosynthetic process"/>
    <property type="evidence" value="ECO:0007669"/>
    <property type="project" value="TreeGrafter"/>
</dbReference>
<evidence type="ECO:0000259" key="6">
    <source>
        <dbReference type="PROSITE" id="PS50970"/>
    </source>
</evidence>
<dbReference type="GO" id="GO:0032259">
    <property type="term" value="P:methylation"/>
    <property type="evidence" value="ECO:0007669"/>
    <property type="project" value="UniProtKB-KW"/>
</dbReference>
<feature type="domain" description="Hcy-binding" evidence="6">
    <location>
        <begin position="1"/>
        <end position="298"/>
    </location>
</feature>
<evidence type="ECO:0000313" key="7">
    <source>
        <dbReference type="EMBL" id="CCH71386.1"/>
    </source>
</evidence>
<evidence type="ECO:0000256" key="2">
    <source>
        <dbReference type="ARBA" id="ARBA00022679"/>
    </source>
</evidence>
<dbReference type="NCBIfam" id="NF007020">
    <property type="entry name" value="PRK09485.1"/>
    <property type="match status" value="1"/>
</dbReference>
<evidence type="ECO:0000313" key="8">
    <source>
        <dbReference type="Proteomes" id="UP000013167"/>
    </source>
</evidence>
<dbReference type="PANTHER" id="PTHR46015">
    <property type="entry name" value="ZGC:172121"/>
    <property type="match status" value="1"/>
</dbReference>
<keyword evidence="2 5" id="KW-0808">Transferase</keyword>
<dbReference type="PANTHER" id="PTHR46015:SF1">
    <property type="entry name" value="HOMOCYSTEINE S-METHYLTRANSFERASE-LIKE ISOFORM 1"/>
    <property type="match status" value="1"/>
</dbReference>
<accession>N0E5J8</accession>
<dbReference type="GO" id="GO:0008898">
    <property type="term" value="F:S-adenosylmethionine-homocysteine S-methyltransferase activity"/>
    <property type="evidence" value="ECO:0007669"/>
    <property type="project" value="TreeGrafter"/>
</dbReference>
<evidence type="ECO:0000256" key="1">
    <source>
        <dbReference type="ARBA" id="ARBA00022603"/>
    </source>
</evidence>
<dbReference type="PROSITE" id="PS50970">
    <property type="entry name" value="HCY"/>
    <property type="match status" value="1"/>
</dbReference>
<organism evidence="7 8">
    <name type="scientific">Phycicoccus elongatus Lp2</name>
    <dbReference type="NCBI Taxonomy" id="1193181"/>
    <lineage>
        <taxon>Bacteria</taxon>
        <taxon>Bacillati</taxon>
        <taxon>Actinomycetota</taxon>
        <taxon>Actinomycetes</taxon>
        <taxon>Micrococcales</taxon>
        <taxon>Intrasporangiaceae</taxon>
        <taxon>Phycicoccus</taxon>
    </lineage>
</organism>
<dbReference type="OrthoDB" id="9803687at2"/>
<dbReference type="Gene3D" id="3.20.20.330">
    <property type="entry name" value="Homocysteine-binding-like domain"/>
    <property type="match status" value="1"/>
</dbReference>
<keyword evidence="3 5" id="KW-0479">Metal-binding</keyword>
<feature type="binding site" evidence="5">
    <location>
        <position position="286"/>
    </location>
    <ligand>
        <name>Zn(2+)</name>
        <dbReference type="ChEBI" id="CHEBI:29105"/>
    </ligand>
</feature>
<dbReference type="AlphaFoldDB" id="N0E5J8"/>
<dbReference type="RefSeq" id="WP_010851213.1">
    <property type="nucleotide sequence ID" value="NZ_HF570956.1"/>
</dbReference>
<dbReference type="STRING" id="1193181.BN10_920016"/>
<reference evidence="7 8" key="1">
    <citation type="journal article" date="2013" name="ISME J.">
        <title>A metabolic model for members of the genus Tetrasphaera involved in enhanced biological phosphorus removal.</title>
        <authorList>
            <person name="Kristiansen R."/>
            <person name="Nguyen H.T.T."/>
            <person name="Saunders A.M."/>
            <person name="Nielsen J.L."/>
            <person name="Wimmer R."/>
            <person name="Le V.Q."/>
            <person name="McIlroy S.J."/>
            <person name="Petrovski S."/>
            <person name="Seviour R.J."/>
            <person name="Calteau A."/>
            <person name="Nielsen K.L."/>
            <person name="Nielsen P.H."/>
        </authorList>
    </citation>
    <scope>NUCLEOTIDE SEQUENCE [LARGE SCALE GENOMIC DNA]</scope>
    <source>
        <strain evidence="7 8">Lp2</strain>
    </source>
</reference>
<comment type="cofactor">
    <cofactor evidence="5">
        <name>Zn(2+)</name>
        <dbReference type="ChEBI" id="CHEBI:29105"/>
    </cofactor>
</comment>
<dbReference type="eggNOG" id="COG2040">
    <property type="taxonomic scope" value="Bacteria"/>
</dbReference>
<evidence type="ECO:0000256" key="4">
    <source>
        <dbReference type="ARBA" id="ARBA00022833"/>
    </source>
</evidence>
<gene>
    <name evidence="7" type="primary">mmuM</name>
    <name evidence="7" type="ORF">BN10_920016</name>
</gene>
<protein>
    <submittedName>
        <fullName evidence="7">Homocysteine S-methyltransferase</fullName>
        <ecNumber evidence="7">2.1.1.10</ecNumber>
    </submittedName>
</protein>
<dbReference type="SUPFAM" id="SSF82282">
    <property type="entry name" value="Homocysteine S-methyltransferase"/>
    <property type="match status" value="1"/>
</dbReference>
<dbReference type="InterPro" id="IPR003726">
    <property type="entry name" value="HCY_dom"/>
</dbReference>
<dbReference type="GO" id="GO:0046872">
    <property type="term" value="F:metal ion binding"/>
    <property type="evidence" value="ECO:0007669"/>
    <property type="project" value="UniProtKB-KW"/>
</dbReference>
<dbReference type="HOGENOM" id="CLU_004914_3_2_11"/>
<evidence type="ECO:0000256" key="5">
    <source>
        <dbReference type="PROSITE-ProRule" id="PRU00333"/>
    </source>
</evidence>